<dbReference type="EMBL" id="CAJPIZ010010514">
    <property type="protein sequence ID" value="CAG2112588.1"/>
    <property type="molecule type" value="Genomic_DNA"/>
</dbReference>
<dbReference type="OrthoDB" id="6497140at2759"/>
<dbReference type="AlphaFoldDB" id="A0A7R9Q4R3"/>
<reference evidence="4" key="1">
    <citation type="submission" date="2020-11" db="EMBL/GenBank/DDBJ databases">
        <authorList>
            <person name="Tran Van P."/>
        </authorList>
    </citation>
    <scope>NUCLEOTIDE SEQUENCE</scope>
</reference>
<accession>A0A7R9Q4R3</accession>
<dbReference type="SUPFAM" id="SSF52540">
    <property type="entry name" value="P-loop containing nucleoside triphosphate hydrolases"/>
    <property type="match status" value="1"/>
</dbReference>
<evidence type="ECO:0000256" key="2">
    <source>
        <dbReference type="SAM" id="MobiDB-lite"/>
    </source>
</evidence>
<organism evidence="4">
    <name type="scientific">Medioppia subpectinata</name>
    <dbReference type="NCBI Taxonomy" id="1979941"/>
    <lineage>
        <taxon>Eukaryota</taxon>
        <taxon>Metazoa</taxon>
        <taxon>Ecdysozoa</taxon>
        <taxon>Arthropoda</taxon>
        <taxon>Chelicerata</taxon>
        <taxon>Arachnida</taxon>
        <taxon>Acari</taxon>
        <taxon>Acariformes</taxon>
        <taxon>Sarcoptiformes</taxon>
        <taxon>Oribatida</taxon>
        <taxon>Brachypylina</taxon>
        <taxon>Oppioidea</taxon>
        <taxon>Oppiidae</taxon>
        <taxon>Medioppia</taxon>
    </lineage>
</organism>
<evidence type="ECO:0000256" key="1">
    <source>
        <dbReference type="SAM" id="Coils"/>
    </source>
</evidence>
<evidence type="ECO:0000313" key="4">
    <source>
        <dbReference type="EMBL" id="CAD7632158.1"/>
    </source>
</evidence>
<protein>
    <recommendedName>
        <fullName evidence="3">RecF/RecN/SMC N-terminal domain-containing protein</fullName>
    </recommendedName>
</protein>
<dbReference type="Pfam" id="PF02463">
    <property type="entry name" value="SMC_N"/>
    <property type="match status" value="1"/>
</dbReference>
<feature type="compositionally biased region" description="Low complexity" evidence="2">
    <location>
        <begin position="259"/>
        <end position="278"/>
    </location>
</feature>
<feature type="domain" description="RecF/RecN/SMC N-terminal" evidence="3">
    <location>
        <begin position="48"/>
        <end position="394"/>
    </location>
</feature>
<dbReference type="EMBL" id="OC865089">
    <property type="protein sequence ID" value="CAD7632158.1"/>
    <property type="molecule type" value="Genomic_DNA"/>
</dbReference>
<sequence length="413" mass="47009">SAKHSDLCERRNIYADEKSSLESELDKNLVQRKNELEMTLIDARIMESETLVENESFDLELIDKRIASFRQLLEEKDAKIDELVKQQTDQKELLDKLRAAEDKQMDIINVEAKTSRKIAIKLETIEKKHNECLRKLSKMGTIPSDCDNNYHNMSLKDEYLELQKCKHKLSKMPSVNQKALDQLTEGREKGRILQLEKREIKAGYESIQRLIETLEHQKYEKIQVTYKSVSKFFVEIFQRLVPEGKAFIDMVYKDSADSGSAGSQASGSHASQESQSSGGISGAGLTPTFAQIDNFIGVRIRVAFTGKTVVKEMNQLSGGQKSIVALAFIFAIQRCDPPPFYLFDEVDQALDPFYRKALADLIKEMSRSSQFISTTFRPELLGSAQKFFGVKFAKRVMILENICVKLISDCNMN</sequence>
<evidence type="ECO:0000313" key="5">
    <source>
        <dbReference type="Proteomes" id="UP000759131"/>
    </source>
</evidence>
<dbReference type="InterPro" id="IPR003395">
    <property type="entry name" value="RecF/RecN/SMC_N"/>
</dbReference>
<dbReference type="Proteomes" id="UP000759131">
    <property type="component" value="Unassembled WGS sequence"/>
</dbReference>
<feature type="region of interest" description="Disordered" evidence="2">
    <location>
        <begin position="259"/>
        <end position="279"/>
    </location>
</feature>
<feature type="coiled-coil region" evidence="1">
    <location>
        <begin position="66"/>
        <end position="103"/>
    </location>
</feature>
<dbReference type="InterPro" id="IPR027417">
    <property type="entry name" value="P-loop_NTPase"/>
</dbReference>
<keyword evidence="1" id="KW-0175">Coiled coil</keyword>
<gene>
    <name evidence="4" type="ORF">OSB1V03_LOCUS12563</name>
</gene>
<keyword evidence="5" id="KW-1185">Reference proteome</keyword>
<dbReference type="Gene3D" id="3.40.50.300">
    <property type="entry name" value="P-loop containing nucleotide triphosphate hydrolases"/>
    <property type="match status" value="1"/>
</dbReference>
<feature type="non-terminal residue" evidence="4">
    <location>
        <position position="413"/>
    </location>
</feature>
<name>A0A7R9Q4R3_9ACAR</name>
<proteinExistence type="predicted"/>
<evidence type="ECO:0000259" key="3">
    <source>
        <dbReference type="Pfam" id="PF02463"/>
    </source>
</evidence>
<dbReference type="PANTHER" id="PTHR43977">
    <property type="entry name" value="STRUCTURAL MAINTENANCE OF CHROMOSOMES PROTEIN 3"/>
    <property type="match status" value="1"/>
</dbReference>